<evidence type="ECO:0000256" key="1">
    <source>
        <dbReference type="ARBA" id="ARBA00006484"/>
    </source>
</evidence>
<comment type="caution">
    <text evidence="3">The sequence shown here is derived from an EMBL/GenBank/DDBJ whole genome shotgun (WGS) entry which is preliminary data.</text>
</comment>
<evidence type="ECO:0000256" key="2">
    <source>
        <dbReference type="ARBA" id="ARBA00023002"/>
    </source>
</evidence>
<evidence type="ECO:0000313" key="3">
    <source>
        <dbReference type="EMBL" id="KAA9131880.1"/>
    </source>
</evidence>
<dbReference type="AlphaFoldDB" id="A0A5N0TAB8"/>
<dbReference type="PRINTS" id="PR00081">
    <property type="entry name" value="GDHRDH"/>
</dbReference>
<dbReference type="GO" id="GO:0016020">
    <property type="term" value="C:membrane"/>
    <property type="evidence" value="ECO:0007669"/>
    <property type="project" value="TreeGrafter"/>
</dbReference>
<dbReference type="InterPro" id="IPR036291">
    <property type="entry name" value="NAD(P)-bd_dom_sf"/>
</dbReference>
<gene>
    <name evidence="3" type="ORF">F3N42_06795</name>
</gene>
<proteinExistence type="inferred from homology"/>
<dbReference type="Proteomes" id="UP000325372">
    <property type="component" value="Unassembled WGS sequence"/>
</dbReference>
<protein>
    <submittedName>
        <fullName evidence="3">SDR family NAD(P)-dependent oxidoreductase</fullName>
    </submittedName>
</protein>
<organism evidence="3 4">
    <name type="scientific">Marinihelvus fidelis</name>
    <dbReference type="NCBI Taxonomy" id="2613842"/>
    <lineage>
        <taxon>Bacteria</taxon>
        <taxon>Pseudomonadati</taxon>
        <taxon>Pseudomonadota</taxon>
        <taxon>Gammaproteobacteria</taxon>
        <taxon>Chromatiales</taxon>
        <taxon>Wenzhouxiangellaceae</taxon>
        <taxon>Marinihelvus</taxon>
    </lineage>
</organism>
<dbReference type="SUPFAM" id="SSF51735">
    <property type="entry name" value="NAD(P)-binding Rossmann-fold domains"/>
    <property type="match status" value="1"/>
</dbReference>
<sequence>MVWPPAENGIKLPALKPVPPRMSNSKHVKTVLITGAAGGLGRSLALACAKQGMQLVVLDKDRRGLAGLCDEIECSGAPAPGVCEYDLVALGPDQCDELVSGIVEAYGQLDGLVHCATRFDGLQPLDQVAGDAWLGHMQVNLNAPWLLTRTALPALRDQGGAVVFAINDDAARGKAYWGPYGTSQSALQTMVTMLFEECEGTPCRVYGINPGPMRTGVRAKAFHTEDPSSVPSPDRAAGKFLDAVLGKCAAGPALQLD</sequence>
<comment type="similarity">
    <text evidence="1">Belongs to the short-chain dehydrogenases/reductases (SDR) family.</text>
</comment>
<keyword evidence="4" id="KW-1185">Reference proteome</keyword>
<dbReference type="PANTHER" id="PTHR44196">
    <property type="entry name" value="DEHYDROGENASE/REDUCTASE SDR FAMILY MEMBER 7B"/>
    <property type="match status" value="1"/>
</dbReference>
<dbReference type="PANTHER" id="PTHR44196:SF4">
    <property type="entry name" value="SHORT CHAIN DEHYDROGENASE"/>
    <property type="match status" value="1"/>
</dbReference>
<evidence type="ECO:0000313" key="4">
    <source>
        <dbReference type="Proteomes" id="UP000325372"/>
    </source>
</evidence>
<dbReference type="EMBL" id="VYXP01000004">
    <property type="protein sequence ID" value="KAA9131880.1"/>
    <property type="molecule type" value="Genomic_DNA"/>
</dbReference>
<name>A0A5N0TAB8_9GAMM</name>
<accession>A0A5N0TAB8</accession>
<dbReference type="InterPro" id="IPR002347">
    <property type="entry name" value="SDR_fam"/>
</dbReference>
<dbReference type="Gene3D" id="3.40.50.720">
    <property type="entry name" value="NAD(P)-binding Rossmann-like Domain"/>
    <property type="match status" value="1"/>
</dbReference>
<dbReference type="Pfam" id="PF00106">
    <property type="entry name" value="adh_short"/>
    <property type="match status" value="1"/>
</dbReference>
<reference evidence="3 4" key="1">
    <citation type="submission" date="2019-09" db="EMBL/GenBank/DDBJ databases">
        <title>Wenzhouxiangella sp. Genome sequencing and assembly.</title>
        <authorList>
            <person name="Zhang R."/>
        </authorList>
    </citation>
    <scope>NUCLEOTIDE SEQUENCE [LARGE SCALE GENOMIC DNA]</scope>
    <source>
        <strain evidence="3 4">W260</strain>
    </source>
</reference>
<keyword evidence="2" id="KW-0560">Oxidoreductase</keyword>
<dbReference type="GO" id="GO:0016491">
    <property type="term" value="F:oxidoreductase activity"/>
    <property type="evidence" value="ECO:0007669"/>
    <property type="project" value="UniProtKB-KW"/>
</dbReference>